<dbReference type="Gene3D" id="1.10.10.10">
    <property type="entry name" value="Winged helix-like DNA-binding domain superfamily/Winged helix DNA-binding domain"/>
    <property type="match status" value="1"/>
</dbReference>
<dbReference type="GO" id="GO:0006950">
    <property type="term" value="P:response to stress"/>
    <property type="evidence" value="ECO:0007669"/>
    <property type="project" value="TreeGrafter"/>
</dbReference>
<feature type="domain" description="HTH marR-type" evidence="1">
    <location>
        <begin position="20"/>
        <end position="156"/>
    </location>
</feature>
<dbReference type="Pfam" id="PF12802">
    <property type="entry name" value="MarR_2"/>
    <property type="match status" value="1"/>
</dbReference>
<protein>
    <submittedName>
        <fullName evidence="2">MarR family transcriptional regulator</fullName>
    </submittedName>
</protein>
<dbReference type="InterPro" id="IPR036390">
    <property type="entry name" value="WH_DNA-bd_sf"/>
</dbReference>
<evidence type="ECO:0000313" key="3">
    <source>
        <dbReference type="Proteomes" id="UP000622547"/>
    </source>
</evidence>
<dbReference type="PRINTS" id="PR00598">
    <property type="entry name" value="HTHMARR"/>
</dbReference>
<dbReference type="Proteomes" id="UP000622547">
    <property type="component" value="Unassembled WGS sequence"/>
</dbReference>
<name>A0A8J3UE86_9ACTN</name>
<dbReference type="SUPFAM" id="SSF46785">
    <property type="entry name" value="Winged helix' DNA-binding domain"/>
    <property type="match status" value="1"/>
</dbReference>
<dbReference type="EMBL" id="BOOP01000038">
    <property type="protein sequence ID" value="GII42027.1"/>
    <property type="molecule type" value="Genomic_DNA"/>
</dbReference>
<evidence type="ECO:0000313" key="2">
    <source>
        <dbReference type="EMBL" id="GII42027.1"/>
    </source>
</evidence>
<dbReference type="AlphaFoldDB" id="A0A8J3UE86"/>
<comment type="caution">
    <text evidence="2">The sequence shown here is derived from an EMBL/GenBank/DDBJ whole genome shotgun (WGS) entry which is preliminary data.</text>
</comment>
<keyword evidence="3" id="KW-1185">Reference proteome</keyword>
<organism evidence="2 3">
    <name type="scientific">Planotetraspora phitsanulokensis</name>
    <dbReference type="NCBI Taxonomy" id="575192"/>
    <lineage>
        <taxon>Bacteria</taxon>
        <taxon>Bacillati</taxon>
        <taxon>Actinomycetota</taxon>
        <taxon>Actinomycetes</taxon>
        <taxon>Streptosporangiales</taxon>
        <taxon>Streptosporangiaceae</taxon>
        <taxon>Planotetraspora</taxon>
    </lineage>
</organism>
<dbReference type="PROSITE" id="PS50995">
    <property type="entry name" value="HTH_MARR_2"/>
    <property type="match status" value="1"/>
</dbReference>
<proteinExistence type="predicted"/>
<dbReference type="InterPro" id="IPR039422">
    <property type="entry name" value="MarR/SlyA-like"/>
</dbReference>
<dbReference type="InterPro" id="IPR000835">
    <property type="entry name" value="HTH_MarR-typ"/>
</dbReference>
<accession>A0A8J3UE86</accession>
<dbReference type="RefSeq" id="WP_204077466.1">
    <property type="nucleotide sequence ID" value="NZ_BOOP01000038.1"/>
</dbReference>
<evidence type="ECO:0000259" key="1">
    <source>
        <dbReference type="PROSITE" id="PS50995"/>
    </source>
</evidence>
<sequence>MRDGDRVTRAAARRRMSVGELAIWRSLVDTTAELRRILGAQLLRDSGLSPADYAVLLALSEAHGSRLRSSELAAVIDWERSRLSHHLGRMERRGLIRRDDCSTDSRGAEVSLTEDGAGMFRGATAPHALAIKRNFADALTPEQFEALADILRTLQNHLRPEQTATSREDLHV</sequence>
<dbReference type="GO" id="GO:0003700">
    <property type="term" value="F:DNA-binding transcription factor activity"/>
    <property type="evidence" value="ECO:0007669"/>
    <property type="project" value="InterPro"/>
</dbReference>
<gene>
    <name evidence="2" type="ORF">Pph01_70300</name>
</gene>
<reference evidence="2 3" key="1">
    <citation type="submission" date="2021-01" db="EMBL/GenBank/DDBJ databases">
        <title>Whole genome shotgun sequence of Planotetraspora phitsanulokensis NBRC 104273.</title>
        <authorList>
            <person name="Komaki H."/>
            <person name="Tamura T."/>
        </authorList>
    </citation>
    <scope>NUCLEOTIDE SEQUENCE [LARGE SCALE GENOMIC DNA]</scope>
    <source>
        <strain evidence="2 3">NBRC 104273</strain>
    </source>
</reference>
<dbReference type="PANTHER" id="PTHR33164">
    <property type="entry name" value="TRANSCRIPTIONAL REGULATOR, MARR FAMILY"/>
    <property type="match status" value="1"/>
</dbReference>
<dbReference type="SMART" id="SM00347">
    <property type="entry name" value="HTH_MARR"/>
    <property type="match status" value="1"/>
</dbReference>
<dbReference type="PANTHER" id="PTHR33164:SF99">
    <property type="entry name" value="MARR FAMILY REGULATORY PROTEIN"/>
    <property type="match status" value="1"/>
</dbReference>
<dbReference type="InterPro" id="IPR036388">
    <property type="entry name" value="WH-like_DNA-bd_sf"/>
</dbReference>